<evidence type="ECO:0000256" key="6">
    <source>
        <dbReference type="SAM" id="MobiDB-lite"/>
    </source>
</evidence>
<dbReference type="GO" id="GO:0004674">
    <property type="term" value="F:protein serine/threonine kinase activity"/>
    <property type="evidence" value="ECO:0007669"/>
    <property type="project" value="UniProtKB-KW"/>
</dbReference>
<evidence type="ECO:0000256" key="1">
    <source>
        <dbReference type="ARBA" id="ARBA00022679"/>
    </source>
</evidence>
<keyword evidence="1" id="KW-0808">Transferase</keyword>
<name>A0A5J6HH48_STRAD</name>
<dbReference type="InterPro" id="IPR008271">
    <property type="entry name" value="Ser/Thr_kinase_AS"/>
</dbReference>
<sequence length="647" mass="68114">MRALAPGDPAYIGRYRLLGRLGEGGMGRVYLGRSEGGRTVALKVIQDELARVPEFRQRFAREIAAARRVGGQWTAAVLDADTDAASPWVATQYILGPSLYEVVAEDYGPLPEHSVRTLANRLALALEAVHGAGLVHRDLKPANVLVTVDGPRVIDFGIARALDVLDTLVGDGARTRTGMLIGSPGFMSPEQARGRELGPASDVFCLGSVLAYAATGRQPFGVTGTGGMHAQLFRIAEDEPDLDGVPESLLPLVRDCMRKDPARRPAPREIAERTSGLRAGPWLPGEVLEQVGRHAAQLLDFDAPGEPPSPSGAPSPRKAEITTAKPSVDSAPAAPSPLPAPPLAPPTMPAWAPTPTGTRKPRRRLRAAWTGAIVLAVLAAGGGLLATKPWEGDSGGGGQEGGGTGKAGAAVPKALHGKWEGKFPGQGTKSEKYAMVEFGADKSDGDAMVSVMGTELLCVTRADVESAERDEDSGKRTVTLGTGEIETGKPQADFGLCRDRPGGSLSHDPADTDRLVWTVGGQEIQLTRQENTSTAGYGLTTWYADSGEQRKGTLESVTLQTETLHDSTVKIVDGRGSEPSCFYEAQLFTAMDGRLLTTPAETETTGAAPAPDCPDGLAPIWLDTVDDQTLEYGSLDGTMSGTLRNSP</sequence>
<protein>
    <submittedName>
        <fullName evidence="8">Serine/threonine protein kinase</fullName>
    </submittedName>
</protein>
<evidence type="ECO:0000256" key="3">
    <source>
        <dbReference type="ARBA" id="ARBA00022777"/>
    </source>
</evidence>
<feature type="compositionally biased region" description="Basic and acidic residues" evidence="6">
    <location>
        <begin position="260"/>
        <end position="272"/>
    </location>
</feature>
<keyword evidence="3 8" id="KW-0418">Kinase</keyword>
<feature type="compositionally biased region" description="Pro residues" evidence="6">
    <location>
        <begin position="334"/>
        <end position="348"/>
    </location>
</feature>
<dbReference type="SMART" id="SM00220">
    <property type="entry name" value="S_TKc"/>
    <property type="match status" value="1"/>
</dbReference>
<feature type="compositionally biased region" description="Low complexity" evidence="6">
    <location>
        <begin position="349"/>
        <end position="358"/>
    </location>
</feature>
<evidence type="ECO:0000256" key="5">
    <source>
        <dbReference type="PROSITE-ProRule" id="PRU10141"/>
    </source>
</evidence>
<dbReference type="PROSITE" id="PS00108">
    <property type="entry name" value="PROTEIN_KINASE_ST"/>
    <property type="match status" value="1"/>
</dbReference>
<dbReference type="RefSeq" id="WP_055527472.1">
    <property type="nucleotide sequence ID" value="NZ_CP023695.1"/>
</dbReference>
<dbReference type="PROSITE" id="PS50011">
    <property type="entry name" value="PROTEIN_KINASE_DOM"/>
    <property type="match status" value="1"/>
</dbReference>
<dbReference type="PANTHER" id="PTHR43289">
    <property type="entry name" value="MITOGEN-ACTIVATED PROTEIN KINASE KINASE KINASE 20-RELATED"/>
    <property type="match status" value="1"/>
</dbReference>
<feature type="region of interest" description="Disordered" evidence="6">
    <location>
        <begin position="260"/>
        <end position="281"/>
    </location>
</feature>
<dbReference type="Pfam" id="PF00069">
    <property type="entry name" value="Pkinase"/>
    <property type="match status" value="1"/>
</dbReference>
<dbReference type="InterPro" id="IPR000719">
    <property type="entry name" value="Prot_kinase_dom"/>
</dbReference>
<gene>
    <name evidence="8" type="ORF">CP975_01670</name>
</gene>
<dbReference type="AlphaFoldDB" id="A0A5J6HH48"/>
<evidence type="ECO:0000313" key="9">
    <source>
        <dbReference type="Proteomes" id="UP000326553"/>
    </source>
</evidence>
<organism evidence="8 9">
    <name type="scientific">Streptomyces alboniger</name>
    <dbReference type="NCBI Taxonomy" id="132473"/>
    <lineage>
        <taxon>Bacteria</taxon>
        <taxon>Bacillati</taxon>
        <taxon>Actinomycetota</taxon>
        <taxon>Actinomycetes</taxon>
        <taxon>Kitasatosporales</taxon>
        <taxon>Streptomycetaceae</taxon>
        <taxon>Streptomyces</taxon>
        <taxon>Streptomyces aurantiacus group</taxon>
    </lineage>
</organism>
<evidence type="ECO:0000259" key="7">
    <source>
        <dbReference type="PROSITE" id="PS50011"/>
    </source>
</evidence>
<dbReference type="EMBL" id="CP023695">
    <property type="protein sequence ID" value="QEV16385.1"/>
    <property type="molecule type" value="Genomic_DNA"/>
</dbReference>
<evidence type="ECO:0000313" key="8">
    <source>
        <dbReference type="EMBL" id="QEV16385.1"/>
    </source>
</evidence>
<dbReference type="InterPro" id="IPR017441">
    <property type="entry name" value="Protein_kinase_ATP_BS"/>
</dbReference>
<reference evidence="8 9" key="1">
    <citation type="submission" date="2017-09" db="EMBL/GenBank/DDBJ databases">
        <authorList>
            <person name="Lee N."/>
            <person name="Cho B.-K."/>
        </authorList>
    </citation>
    <scope>NUCLEOTIDE SEQUENCE [LARGE SCALE GENOMIC DNA]</scope>
    <source>
        <strain evidence="8 9">ATCC 12461</strain>
    </source>
</reference>
<proteinExistence type="predicted"/>
<feature type="region of interest" description="Disordered" evidence="6">
    <location>
        <begin position="300"/>
        <end position="362"/>
    </location>
</feature>
<accession>A0A5J6HH48</accession>
<dbReference type="PROSITE" id="PS00107">
    <property type="entry name" value="PROTEIN_KINASE_ATP"/>
    <property type="match status" value="1"/>
</dbReference>
<feature type="region of interest" description="Disordered" evidence="6">
    <location>
        <begin position="389"/>
        <end position="409"/>
    </location>
</feature>
<dbReference type="InterPro" id="IPR011009">
    <property type="entry name" value="Kinase-like_dom_sf"/>
</dbReference>
<keyword evidence="9" id="KW-1185">Reference proteome</keyword>
<keyword evidence="4 5" id="KW-0067">ATP-binding</keyword>
<evidence type="ECO:0000256" key="4">
    <source>
        <dbReference type="ARBA" id="ARBA00022840"/>
    </source>
</evidence>
<dbReference type="SUPFAM" id="SSF56112">
    <property type="entry name" value="Protein kinase-like (PK-like)"/>
    <property type="match status" value="1"/>
</dbReference>
<dbReference type="KEGG" id="salw:CP975_01670"/>
<dbReference type="Proteomes" id="UP000326553">
    <property type="component" value="Chromosome"/>
</dbReference>
<dbReference type="Gene3D" id="1.10.510.10">
    <property type="entry name" value="Transferase(Phosphotransferase) domain 1"/>
    <property type="match status" value="1"/>
</dbReference>
<feature type="domain" description="Protein kinase" evidence="7">
    <location>
        <begin position="15"/>
        <end position="283"/>
    </location>
</feature>
<keyword evidence="8" id="KW-0723">Serine/threonine-protein kinase</keyword>
<dbReference type="PANTHER" id="PTHR43289:SF34">
    <property type="entry name" value="SERINE_THREONINE-PROTEIN KINASE YBDM-RELATED"/>
    <property type="match status" value="1"/>
</dbReference>
<dbReference type="OrthoDB" id="9762169at2"/>
<dbReference type="GO" id="GO:0005524">
    <property type="term" value="F:ATP binding"/>
    <property type="evidence" value="ECO:0007669"/>
    <property type="project" value="UniProtKB-UniRule"/>
</dbReference>
<keyword evidence="2 5" id="KW-0547">Nucleotide-binding</keyword>
<feature type="compositionally biased region" description="Gly residues" evidence="6">
    <location>
        <begin position="393"/>
        <end position="406"/>
    </location>
</feature>
<dbReference type="Gene3D" id="3.30.200.20">
    <property type="entry name" value="Phosphorylase Kinase, domain 1"/>
    <property type="match status" value="1"/>
</dbReference>
<dbReference type="CDD" id="cd14014">
    <property type="entry name" value="STKc_PknB_like"/>
    <property type="match status" value="1"/>
</dbReference>
<evidence type="ECO:0000256" key="2">
    <source>
        <dbReference type="ARBA" id="ARBA00022741"/>
    </source>
</evidence>
<feature type="binding site" evidence="5">
    <location>
        <position position="43"/>
    </location>
    <ligand>
        <name>ATP</name>
        <dbReference type="ChEBI" id="CHEBI:30616"/>
    </ligand>
</feature>